<dbReference type="AlphaFoldDB" id="A0A059CI22"/>
<dbReference type="Pfam" id="PF05142">
    <property type="entry name" value="DUF702"/>
    <property type="match status" value="1"/>
</dbReference>
<dbReference type="Gramene" id="KCW77884">
    <property type="protein sequence ID" value="KCW77884"/>
    <property type="gene ID" value="EUGRSUZ_D02148"/>
</dbReference>
<organism evidence="2">
    <name type="scientific">Eucalyptus grandis</name>
    <name type="common">Flooded gum</name>
    <dbReference type="NCBI Taxonomy" id="71139"/>
    <lineage>
        <taxon>Eukaryota</taxon>
        <taxon>Viridiplantae</taxon>
        <taxon>Streptophyta</taxon>
        <taxon>Embryophyta</taxon>
        <taxon>Tracheophyta</taxon>
        <taxon>Spermatophyta</taxon>
        <taxon>Magnoliopsida</taxon>
        <taxon>eudicotyledons</taxon>
        <taxon>Gunneridae</taxon>
        <taxon>Pentapetalae</taxon>
        <taxon>rosids</taxon>
        <taxon>malvids</taxon>
        <taxon>Myrtales</taxon>
        <taxon>Myrtaceae</taxon>
        <taxon>Myrtoideae</taxon>
        <taxon>Eucalypteae</taxon>
        <taxon>Eucalyptus</taxon>
    </lineage>
</organism>
<sequence>MAAQSAAAPPAPPTAGAAVGHRTETPPPKTLRGLNKPKCIQCGNVARSRCPYQSCKSCCSKAQNPCHIHVLKANATFPEKTPPSNSPIFSQQATEPSSSGSSLRVASLRQLSNNFAQFNNVQMPLRSKKPLTRKDAAAINEWRFAKLKEFKDRHIEVENESFDRYMQNVGLLEEVFALESLAKGFGQDESSTSISSPTCGEEKSIVFSEMKLKLKANPVRKENLRKRIHSVIDQGLRKLQKLELNSQANDSVAQGELNNRPKIKGFQVERALIIRDLNEKLNKARNEEDLKSCLDMQAQLISQHVGLGETVAENTKPSLPAHSAGDDKKTGSGSAFSLPKSVCTAEIDQQTLHIIGAHFSSLEQIEKL</sequence>
<dbReference type="PANTHER" id="PTHR35696:SF1">
    <property type="entry name" value="ELECTRON CARRIER_IRON ION-BINDING PROTEIN"/>
    <property type="match status" value="1"/>
</dbReference>
<proteinExistence type="predicted"/>
<feature type="compositionally biased region" description="Polar residues" evidence="1">
    <location>
        <begin position="86"/>
        <end position="96"/>
    </location>
</feature>
<dbReference type="InParanoid" id="A0A059CI22"/>
<feature type="region of interest" description="Disordered" evidence="1">
    <location>
        <begin position="77"/>
        <end position="101"/>
    </location>
</feature>
<dbReference type="KEGG" id="egr:104441980"/>
<evidence type="ECO:0000313" key="2">
    <source>
        <dbReference type="EMBL" id="KCW77884.1"/>
    </source>
</evidence>
<feature type="region of interest" description="Disordered" evidence="1">
    <location>
        <begin position="314"/>
        <end position="335"/>
    </location>
</feature>
<reference evidence="2" key="1">
    <citation type="submission" date="2013-07" db="EMBL/GenBank/DDBJ databases">
        <title>The genome of Eucalyptus grandis.</title>
        <authorList>
            <person name="Schmutz J."/>
            <person name="Hayes R."/>
            <person name="Myburg A."/>
            <person name="Tuskan G."/>
            <person name="Grattapaglia D."/>
            <person name="Rokhsar D.S."/>
        </authorList>
    </citation>
    <scope>NUCLEOTIDE SEQUENCE</scope>
    <source>
        <tissue evidence="2">Leaf extractions</tissue>
    </source>
</reference>
<name>A0A059CI22_EUCGR</name>
<evidence type="ECO:0000256" key="1">
    <source>
        <dbReference type="SAM" id="MobiDB-lite"/>
    </source>
</evidence>
<dbReference type="PANTHER" id="PTHR35696">
    <property type="entry name" value="ELECTRON CARRIER/IRON ION-BINDING PROTEIN"/>
    <property type="match status" value="1"/>
</dbReference>
<feature type="compositionally biased region" description="Low complexity" evidence="1">
    <location>
        <begin position="1"/>
        <end position="18"/>
    </location>
</feature>
<feature type="region of interest" description="Disordered" evidence="1">
    <location>
        <begin position="1"/>
        <end position="34"/>
    </location>
</feature>
<gene>
    <name evidence="2" type="ORF">EUGRSUZ_D02148</name>
</gene>
<dbReference type="OrthoDB" id="1915989at2759"/>
<dbReference type="eggNOG" id="ENOG502QUR3">
    <property type="taxonomic scope" value="Eukaryota"/>
</dbReference>
<accession>A0A059CI22</accession>
<dbReference type="FunCoup" id="A0A059CI22">
    <property type="interactions" value="1365"/>
</dbReference>
<dbReference type="OMA" id="YSFPKLW"/>
<dbReference type="STRING" id="71139.A0A059CI22"/>
<protein>
    <submittedName>
        <fullName evidence="2">Uncharacterized protein</fullName>
    </submittedName>
</protein>
<dbReference type="EMBL" id="KK198756">
    <property type="protein sequence ID" value="KCW77884.1"/>
    <property type="molecule type" value="Genomic_DNA"/>
</dbReference>